<proteinExistence type="predicted"/>
<dbReference type="SUPFAM" id="SSF48452">
    <property type="entry name" value="TPR-like"/>
    <property type="match status" value="1"/>
</dbReference>
<dbReference type="Proteomes" id="UP000289857">
    <property type="component" value="Unassembled WGS sequence"/>
</dbReference>
<organism evidence="5 6">
    <name type="scientific">Flavobacterium stagni</name>
    <dbReference type="NCBI Taxonomy" id="2506421"/>
    <lineage>
        <taxon>Bacteria</taxon>
        <taxon>Pseudomonadati</taxon>
        <taxon>Bacteroidota</taxon>
        <taxon>Flavobacteriia</taxon>
        <taxon>Flavobacteriales</taxon>
        <taxon>Flavobacteriaceae</taxon>
        <taxon>Flavobacterium</taxon>
    </lineage>
</organism>
<feature type="chain" id="PRO_5020565951" evidence="3">
    <location>
        <begin position="20"/>
        <end position="650"/>
    </location>
</feature>
<dbReference type="PANTHER" id="PTHR34220:SF7">
    <property type="entry name" value="SENSOR HISTIDINE KINASE YPDA"/>
    <property type="match status" value="1"/>
</dbReference>
<dbReference type="Pfam" id="PF13424">
    <property type="entry name" value="TPR_12"/>
    <property type="match status" value="2"/>
</dbReference>
<dbReference type="PANTHER" id="PTHR34220">
    <property type="entry name" value="SENSOR HISTIDINE KINASE YPDA"/>
    <property type="match status" value="1"/>
</dbReference>
<evidence type="ECO:0000259" key="4">
    <source>
        <dbReference type="Pfam" id="PF06580"/>
    </source>
</evidence>
<dbReference type="Pfam" id="PF06580">
    <property type="entry name" value="His_kinase"/>
    <property type="match status" value="1"/>
</dbReference>
<dbReference type="Gene3D" id="3.30.565.10">
    <property type="entry name" value="Histidine kinase-like ATPase, C-terminal domain"/>
    <property type="match status" value="1"/>
</dbReference>
<feature type="repeat" description="TPR" evidence="1">
    <location>
        <begin position="80"/>
        <end position="113"/>
    </location>
</feature>
<dbReference type="SUPFAM" id="SSF55874">
    <property type="entry name" value="ATPase domain of HSP90 chaperone/DNA topoisomerase II/histidine kinase"/>
    <property type="match status" value="1"/>
</dbReference>
<keyword evidence="2" id="KW-0472">Membrane</keyword>
<dbReference type="PROSITE" id="PS50005">
    <property type="entry name" value="TPR"/>
    <property type="match status" value="4"/>
</dbReference>
<feature type="domain" description="Signal transduction histidine kinase internal region" evidence="4">
    <location>
        <begin position="441"/>
        <end position="517"/>
    </location>
</feature>
<name>A0A4Q1K7F8_9FLAO</name>
<evidence type="ECO:0000256" key="2">
    <source>
        <dbReference type="SAM" id="Phobius"/>
    </source>
</evidence>
<evidence type="ECO:0000256" key="3">
    <source>
        <dbReference type="SAM" id="SignalP"/>
    </source>
</evidence>
<gene>
    <name evidence="5" type="ORF">EQG61_10525</name>
</gene>
<feature type="transmembrane region" description="Helical" evidence="2">
    <location>
        <begin position="404"/>
        <end position="422"/>
    </location>
</feature>
<dbReference type="InterPro" id="IPR036890">
    <property type="entry name" value="HATPase_C_sf"/>
</dbReference>
<keyword evidence="2" id="KW-0812">Transmembrane</keyword>
<feature type="signal peptide" evidence="3">
    <location>
        <begin position="1"/>
        <end position="19"/>
    </location>
</feature>
<accession>A0A4Q1K7F8</accession>
<keyword evidence="3" id="KW-0732">Signal</keyword>
<feature type="repeat" description="TPR" evidence="1">
    <location>
        <begin position="204"/>
        <end position="237"/>
    </location>
</feature>
<keyword evidence="6" id="KW-1185">Reference proteome</keyword>
<evidence type="ECO:0000313" key="6">
    <source>
        <dbReference type="Proteomes" id="UP000289857"/>
    </source>
</evidence>
<dbReference type="Gene3D" id="1.25.40.10">
    <property type="entry name" value="Tetratricopeptide repeat domain"/>
    <property type="match status" value="3"/>
</dbReference>
<dbReference type="OrthoDB" id="6190788at2"/>
<dbReference type="GO" id="GO:0000155">
    <property type="term" value="F:phosphorelay sensor kinase activity"/>
    <property type="evidence" value="ECO:0007669"/>
    <property type="project" value="InterPro"/>
</dbReference>
<sequence length="650" mass="73888">MMRTYLWILLFFGLGSACAQNRAADSIQKILKSEHNEVNRVHLLNALSDAFKPSMPEKMRQFGQQALELSQKIDDKKGQGDAYINLGNSFVLQSDYRKALTLFQKAKEIFETENQSDPEVKIGLAKSLGSLGIIFSEQSNYTKALEFYLKSVTIYEAIGDQDRCAKLFNNIGVLYQSQKSYYKALSYFAKTEKILKKKQDPILGVTYTNIGNSYMGLGQLEKAQGYYTKANAILEKNEDKRGLGELYNNLGLLHQKLHNDTAALQAWRNAEQEFTTFGETFGLSDTYYYLAEYWKTKGNTANSRSFAQKTLTLAKTNQVLEQQMLVEKLLSELAEKEGNVNESYRHYKAYTQLKDSIQNEASIRRGVEAELNFEFDKRNLLQKEALLKKDLLIQESAKRNRLQLIYSVLIAVLLFGLGFLWYNRLQIKKTLTLQKELAEYEQKALHLQMNPHFVFNCLGSISSFIVNNGKESAVKYLAKFSKLMRLTLEFSKESLISIDKEIDALQNYLELEQLRFNAVFTFTIEKSEEIEDNMGLPPLLIQPFVENAILHGIVPKKHSGVISIQFDVVDDQLKCYVTDNGIGITASQKIKEKSVSVHKSMAIEIIRMRLEKIASTTGKSAGIAINELTQNGEVLGTEVVLSIPLQFLEQ</sequence>
<comment type="caution">
    <text evidence="5">The sequence shown here is derived from an EMBL/GenBank/DDBJ whole genome shotgun (WGS) entry which is preliminary data.</text>
</comment>
<evidence type="ECO:0000256" key="1">
    <source>
        <dbReference type="PROSITE-ProRule" id="PRU00339"/>
    </source>
</evidence>
<feature type="repeat" description="TPR" evidence="1">
    <location>
        <begin position="165"/>
        <end position="198"/>
    </location>
</feature>
<dbReference type="InterPro" id="IPR050640">
    <property type="entry name" value="Bact_2-comp_sensor_kinase"/>
</dbReference>
<dbReference type="InterPro" id="IPR011990">
    <property type="entry name" value="TPR-like_helical_dom_sf"/>
</dbReference>
<dbReference type="GO" id="GO:0016020">
    <property type="term" value="C:membrane"/>
    <property type="evidence" value="ECO:0007669"/>
    <property type="project" value="InterPro"/>
</dbReference>
<protein>
    <submittedName>
        <fullName evidence="5">Tetratricopeptide repeat protein</fullName>
    </submittedName>
</protein>
<reference evidence="6" key="1">
    <citation type="submission" date="2019-01" db="EMBL/GenBank/DDBJ databases">
        <title>Cytophagaceae bacterium strain CAR-16.</title>
        <authorList>
            <person name="Chen W.-M."/>
        </authorList>
    </citation>
    <scope>NUCLEOTIDE SEQUENCE [LARGE SCALE GENOMIC DNA]</scope>
    <source>
        <strain evidence="6">WWJ-16</strain>
    </source>
</reference>
<keyword evidence="1" id="KW-0802">TPR repeat</keyword>
<dbReference type="SMART" id="SM00028">
    <property type="entry name" value="TPR"/>
    <property type="match status" value="6"/>
</dbReference>
<feature type="repeat" description="TPR" evidence="1">
    <location>
        <begin position="125"/>
        <end position="158"/>
    </location>
</feature>
<dbReference type="Pfam" id="PF13181">
    <property type="entry name" value="TPR_8"/>
    <property type="match status" value="1"/>
</dbReference>
<dbReference type="EMBL" id="SBKN01000006">
    <property type="protein sequence ID" value="RXR21909.1"/>
    <property type="molecule type" value="Genomic_DNA"/>
</dbReference>
<dbReference type="AlphaFoldDB" id="A0A4Q1K7F8"/>
<dbReference type="PROSITE" id="PS51257">
    <property type="entry name" value="PROKAR_LIPOPROTEIN"/>
    <property type="match status" value="1"/>
</dbReference>
<dbReference type="InterPro" id="IPR019734">
    <property type="entry name" value="TPR_rpt"/>
</dbReference>
<evidence type="ECO:0000313" key="5">
    <source>
        <dbReference type="EMBL" id="RXR21909.1"/>
    </source>
</evidence>
<keyword evidence="2" id="KW-1133">Transmembrane helix</keyword>
<dbReference type="RefSeq" id="WP_129461883.1">
    <property type="nucleotide sequence ID" value="NZ_SBKN01000006.1"/>
</dbReference>
<dbReference type="InterPro" id="IPR010559">
    <property type="entry name" value="Sig_transdc_His_kin_internal"/>
</dbReference>